<protein>
    <submittedName>
        <fullName evidence="1">Uncharacterized protein</fullName>
    </submittedName>
</protein>
<dbReference type="KEGG" id="hlt:I7X12_07840"/>
<organism evidence="1 2">
    <name type="scientific">Halosimplex litoreum</name>
    <dbReference type="NCBI Taxonomy" id="1198301"/>
    <lineage>
        <taxon>Archaea</taxon>
        <taxon>Methanobacteriati</taxon>
        <taxon>Methanobacteriota</taxon>
        <taxon>Stenosarchaea group</taxon>
        <taxon>Halobacteria</taxon>
        <taxon>Halobacteriales</taxon>
        <taxon>Haloarculaceae</taxon>
        <taxon>Halosimplex</taxon>
    </lineage>
</organism>
<proteinExistence type="predicted"/>
<evidence type="ECO:0000313" key="1">
    <source>
        <dbReference type="EMBL" id="QPV64512.1"/>
    </source>
</evidence>
<gene>
    <name evidence="1" type="ORF">I7X12_07840</name>
</gene>
<accession>A0A7T3KWN4</accession>
<dbReference type="EMBL" id="CP065856">
    <property type="protein sequence ID" value="QPV64512.1"/>
    <property type="molecule type" value="Genomic_DNA"/>
</dbReference>
<dbReference type="AlphaFoldDB" id="A0A7T3KWN4"/>
<dbReference type="RefSeq" id="WP_198063281.1">
    <property type="nucleotide sequence ID" value="NZ_CP065856.1"/>
</dbReference>
<dbReference type="Proteomes" id="UP000595001">
    <property type="component" value="Chromosome"/>
</dbReference>
<sequence length="72" mass="7610">MFIVALSLVVGFVVGLDAAGDDAGVEVIYEDYGVAVYCEETGEVVEGSSSGPLNESEWELFADKVCEDGDSR</sequence>
<name>A0A7T3KWN4_9EURY</name>
<dbReference type="GeneID" id="60588395"/>
<keyword evidence="2" id="KW-1185">Reference proteome</keyword>
<evidence type="ECO:0000313" key="2">
    <source>
        <dbReference type="Proteomes" id="UP000595001"/>
    </source>
</evidence>
<reference evidence="1 2" key="1">
    <citation type="submission" date="2020-12" db="EMBL/GenBank/DDBJ databases">
        <title>Halosimplex halophilum sp. nov. and Halosimplex salinum sp. nov., two new members of the genus Halosimplex.</title>
        <authorList>
            <person name="Cui H.L."/>
        </authorList>
    </citation>
    <scope>NUCLEOTIDE SEQUENCE [LARGE SCALE GENOMIC DNA]</scope>
    <source>
        <strain evidence="1 2">YGH94</strain>
    </source>
</reference>